<dbReference type="RefSeq" id="WP_233677097.1">
    <property type="nucleotide sequence ID" value="NZ_JAJUOS010000008.1"/>
</dbReference>
<reference evidence="2 3" key="1">
    <citation type="submission" date="2021-12" db="EMBL/GenBank/DDBJ databases">
        <title>Sinirhodobacter sp. WL0062 is a bacterium isolated from seawater.</title>
        <authorList>
            <person name="Wang L."/>
            <person name="He W."/>
            <person name="Zhang D.-F."/>
        </authorList>
    </citation>
    <scope>NUCLEOTIDE SEQUENCE [LARGE SCALE GENOMIC DNA]</scope>
    <source>
        <strain evidence="2 3">WL0062</strain>
    </source>
</reference>
<dbReference type="Proteomes" id="UP001521181">
    <property type="component" value="Unassembled WGS sequence"/>
</dbReference>
<dbReference type="InterPro" id="IPR036188">
    <property type="entry name" value="FAD/NAD-bd_sf"/>
</dbReference>
<sequence>MKQIDTLVIGAGQAGLAMSHCLSERSVPHVLIERGDVANSWRHERWDSLRLLTPNWQSRLPDFAYRGADPDGFMTMPEVVSFLESYATHCAATVEARTTVTSVTQEGARYRVATDRGEWGCRNLILASGACNRPNLPAWAHELPGEITQISPLQYRSPELLPPGGVLVVGASASGVQIAAELRAAGRPVTLSAGHHVRMPRHYRARDIQWWLEHSGLLGMTTQEVDDLARARAVPSLQLVGNSRARFLDLNALQAQGVEIVGRLAAHRGGQVLFSGGLANAAALSDLKMNRALDEFDAWAARSGLPGLPLPERFAPTQVPARPRLSLDLPGAVSTIVWATGFRPDFSWLHLPVFDRKGRLAHDNGIVAPGLYVLGLPFLRTRKSALIDGVGADAMALADHLLHANGRKAA</sequence>
<gene>
    <name evidence="2" type="ORF">LZA78_11590</name>
</gene>
<dbReference type="SUPFAM" id="SSF51905">
    <property type="entry name" value="FAD/NAD(P)-binding domain"/>
    <property type="match status" value="2"/>
</dbReference>
<organism evidence="2 3">
    <name type="scientific">Rhodobacter flavimaris</name>
    <dbReference type="NCBI Taxonomy" id="2907145"/>
    <lineage>
        <taxon>Bacteria</taxon>
        <taxon>Pseudomonadati</taxon>
        <taxon>Pseudomonadota</taxon>
        <taxon>Alphaproteobacteria</taxon>
        <taxon>Rhodobacterales</taxon>
        <taxon>Rhodobacter group</taxon>
        <taxon>Rhodobacter</taxon>
    </lineage>
</organism>
<protein>
    <submittedName>
        <fullName evidence="2">NAD(P)-binding domain-containing protein</fullName>
    </submittedName>
</protein>
<keyword evidence="3" id="KW-1185">Reference proteome</keyword>
<comment type="caution">
    <text evidence="2">The sequence shown here is derived from an EMBL/GenBank/DDBJ whole genome shotgun (WGS) entry which is preliminary data.</text>
</comment>
<accession>A0ABS8YWS3</accession>
<dbReference type="PANTHER" id="PTHR43539:SF78">
    <property type="entry name" value="FLAVIN-CONTAINING MONOOXYGENASE"/>
    <property type="match status" value="1"/>
</dbReference>
<dbReference type="InterPro" id="IPR050982">
    <property type="entry name" value="Auxin_biosynth/cation_transpt"/>
</dbReference>
<dbReference type="Gene3D" id="3.50.50.60">
    <property type="entry name" value="FAD/NAD(P)-binding domain"/>
    <property type="match status" value="1"/>
</dbReference>
<name>A0ABS8YWS3_9RHOB</name>
<evidence type="ECO:0000313" key="2">
    <source>
        <dbReference type="EMBL" id="MCE5974128.1"/>
    </source>
</evidence>
<dbReference type="PANTHER" id="PTHR43539">
    <property type="entry name" value="FLAVIN-BINDING MONOOXYGENASE-LIKE PROTEIN (AFU_ORTHOLOGUE AFUA_4G09220)"/>
    <property type="match status" value="1"/>
</dbReference>
<keyword evidence="1" id="KW-0560">Oxidoreductase</keyword>
<evidence type="ECO:0000256" key="1">
    <source>
        <dbReference type="ARBA" id="ARBA00023002"/>
    </source>
</evidence>
<proteinExistence type="predicted"/>
<evidence type="ECO:0000313" key="3">
    <source>
        <dbReference type="Proteomes" id="UP001521181"/>
    </source>
</evidence>
<dbReference type="PRINTS" id="PR00411">
    <property type="entry name" value="PNDRDTASEI"/>
</dbReference>
<dbReference type="EMBL" id="JAJUOS010000008">
    <property type="protein sequence ID" value="MCE5974128.1"/>
    <property type="molecule type" value="Genomic_DNA"/>
</dbReference>
<dbReference type="Pfam" id="PF13738">
    <property type="entry name" value="Pyr_redox_3"/>
    <property type="match status" value="1"/>
</dbReference>